<accession>Q1Q3J6</accession>
<sequence length="52" mass="5955">MILFPIYPQTCEKPEFLEQMYSQITGVFPIFCNRLCNWGKTTLQACPPLAGD</sequence>
<reference evidence="2 3" key="3">
    <citation type="submission" date="2020-02" db="EMBL/GenBank/DDBJ databases">
        <title>Newly sequenced genome of strain CSTR1 showed variability in Candidatus Kuenenia stuttgartiensis genomes.</title>
        <authorList>
            <person name="Ding C."/>
            <person name="Adrian L."/>
        </authorList>
    </citation>
    <scope>NUCLEOTIDE SEQUENCE [LARGE SCALE GENOMIC DNA]</scope>
    <source>
        <strain evidence="2 3">CSTR1</strain>
    </source>
</reference>
<protein>
    <submittedName>
        <fullName evidence="1">Uncharacterized protein</fullName>
    </submittedName>
</protein>
<dbReference type="AlphaFoldDB" id="Q1Q3J6"/>
<evidence type="ECO:0000313" key="2">
    <source>
        <dbReference type="EMBL" id="QII11699.1"/>
    </source>
</evidence>
<evidence type="ECO:0000313" key="3">
    <source>
        <dbReference type="Proteomes" id="UP000501926"/>
    </source>
</evidence>
<dbReference type="EMBL" id="CP049055">
    <property type="protein sequence ID" value="QII11699.1"/>
    <property type="molecule type" value="Genomic_DNA"/>
</dbReference>
<reference evidence="1" key="2">
    <citation type="submission" date="2006-01" db="EMBL/GenBank/DDBJ databases">
        <authorList>
            <person name="Genoscope"/>
        </authorList>
    </citation>
    <scope>NUCLEOTIDE SEQUENCE</scope>
</reference>
<evidence type="ECO:0000313" key="1">
    <source>
        <dbReference type="EMBL" id="CAJ74588.1"/>
    </source>
</evidence>
<gene>
    <name evidence="2" type="ORF">KsCSTR_23200</name>
    <name evidence="1" type="ORF">kuste3825</name>
</gene>
<reference evidence="1" key="1">
    <citation type="journal article" date="2006" name="Nature">
        <title>Deciphering the evolution and metabolism of an anammox bacterium from a community genome.</title>
        <authorList>
            <person name="Strous M."/>
            <person name="Pelletier E."/>
            <person name="Mangenot S."/>
            <person name="Rattei T."/>
            <person name="Lehner A."/>
            <person name="Taylor M.W."/>
            <person name="Horn M."/>
            <person name="Daims H."/>
            <person name="Bartol-Mavel D."/>
            <person name="Wincker P."/>
            <person name="Barbe V."/>
            <person name="Fonknechten N."/>
            <person name="Vallenet D."/>
            <person name="Segurens B."/>
            <person name="Schenowitz-Truong C."/>
            <person name="Medigue C."/>
            <person name="Collingro A."/>
            <person name="Snel B."/>
            <person name="Dutilh B.E."/>
            <person name="OpDenCamp H.J.M."/>
            <person name="vanDerDrift C."/>
            <person name="Cirpus I."/>
            <person name="vanDePas-Schoonen K.T."/>
            <person name="Harhangi H.R."/>
            <person name="vanNiftrik L."/>
            <person name="Schmid M."/>
            <person name="Keltjens J."/>
            <person name="vanDeVossenberg J."/>
            <person name="Kartal B."/>
            <person name="Meier H."/>
            <person name="Frishman D."/>
            <person name="Huynen M.A."/>
            <person name="Mewes H."/>
            <person name="Weissenbach J."/>
            <person name="Jetten M.S.M."/>
            <person name="Wagner M."/>
            <person name="LePaslier D."/>
        </authorList>
    </citation>
    <scope>NUCLEOTIDE SEQUENCE</scope>
</reference>
<dbReference type="EMBL" id="CT573071">
    <property type="protein sequence ID" value="CAJ74588.1"/>
    <property type="molecule type" value="Genomic_DNA"/>
</dbReference>
<organism evidence="1">
    <name type="scientific">Kuenenia stuttgartiensis</name>
    <dbReference type="NCBI Taxonomy" id="174633"/>
    <lineage>
        <taxon>Bacteria</taxon>
        <taxon>Pseudomonadati</taxon>
        <taxon>Planctomycetota</taxon>
        <taxon>Candidatus Brocadiia</taxon>
        <taxon>Candidatus Brocadiales</taxon>
        <taxon>Candidatus Brocadiaceae</taxon>
        <taxon>Candidatus Kuenenia</taxon>
    </lineage>
</organism>
<name>Q1Q3J6_KUEST</name>
<proteinExistence type="predicted"/>
<dbReference type="Proteomes" id="UP000501926">
    <property type="component" value="Chromosome"/>
</dbReference>